<dbReference type="KEGG" id="ipa:Isop_1742"/>
<evidence type="ECO:0000256" key="4">
    <source>
        <dbReference type="ARBA" id="ARBA00022475"/>
    </source>
</evidence>
<keyword evidence="4" id="KW-1003">Cell membrane</keyword>
<dbReference type="EMBL" id="CP002353">
    <property type="protein sequence ID" value="ADV62325.1"/>
    <property type="molecule type" value="Genomic_DNA"/>
</dbReference>
<feature type="transmembrane region" description="Helical" evidence="9">
    <location>
        <begin position="520"/>
        <end position="542"/>
    </location>
</feature>
<dbReference type="Pfam" id="PF00497">
    <property type="entry name" value="SBP_bac_3"/>
    <property type="match status" value="1"/>
</dbReference>
<keyword evidence="6" id="KW-0029">Amino-acid transport</keyword>
<evidence type="ECO:0000256" key="10">
    <source>
        <dbReference type="SAM" id="MobiDB-lite"/>
    </source>
</evidence>
<dbReference type="PANTHER" id="PTHR30614:SF0">
    <property type="entry name" value="L-CYSTINE TRANSPORT SYSTEM PERMEASE PROTEIN TCYL"/>
    <property type="match status" value="1"/>
</dbReference>
<evidence type="ECO:0000256" key="6">
    <source>
        <dbReference type="ARBA" id="ARBA00022970"/>
    </source>
</evidence>
<dbReference type="eggNOG" id="COG0765">
    <property type="taxonomic scope" value="Bacteria"/>
</dbReference>
<keyword evidence="7 9" id="KW-1133">Transmembrane helix</keyword>
<name>E8R0X9_ISOPI</name>
<feature type="transmembrane region" description="Helical" evidence="9">
    <location>
        <begin position="340"/>
        <end position="373"/>
    </location>
</feature>
<proteinExistence type="inferred from homology"/>
<reference evidence="12 13" key="2">
    <citation type="journal article" date="2011" name="Stand. Genomic Sci.">
        <title>Complete genome sequence of Isosphaera pallida type strain (IS1B).</title>
        <authorList>
            <consortium name="US DOE Joint Genome Institute (JGI-PGF)"/>
            <person name="Goker M."/>
            <person name="Cleland D."/>
            <person name="Saunders E."/>
            <person name="Lapidus A."/>
            <person name="Nolan M."/>
            <person name="Lucas S."/>
            <person name="Hammon N."/>
            <person name="Deshpande S."/>
            <person name="Cheng J.F."/>
            <person name="Tapia R."/>
            <person name="Han C."/>
            <person name="Goodwin L."/>
            <person name="Pitluck S."/>
            <person name="Liolios K."/>
            <person name="Pagani I."/>
            <person name="Ivanova N."/>
            <person name="Mavromatis K."/>
            <person name="Pati A."/>
            <person name="Chen A."/>
            <person name="Palaniappan K."/>
            <person name="Land M."/>
            <person name="Hauser L."/>
            <person name="Chang Y.J."/>
            <person name="Jeffries C.D."/>
            <person name="Detter J.C."/>
            <person name="Beck B."/>
            <person name="Woyke T."/>
            <person name="Bristow J."/>
            <person name="Eisen J.A."/>
            <person name="Markowitz V."/>
            <person name="Hugenholtz P."/>
            <person name="Kyrpides N.C."/>
            <person name="Klenk H.P."/>
        </authorList>
    </citation>
    <scope>NUCLEOTIDE SEQUENCE [LARGE SCALE GENOMIC DNA]</scope>
    <source>
        <strain evidence="13">ATCC 43644 / DSM 9630 / IS1B</strain>
    </source>
</reference>
<evidence type="ECO:0000313" key="12">
    <source>
        <dbReference type="EMBL" id="ADV62325.1"/>
    </source>
</evidence>
<dbReference type="CDD" id="cd13530">
    <property type="entry name" value="PBP2_peptides_like"/>
    <property type="match status" value="1"/>
</dbReference>
<dbReference type="InterPro" id="IPR010065">
    <property type="entry name" value="AA_ABC_transptr_permease_3TM"/>
</dbReference>
<dbReference type="Proteomes" id="UP000008631">
    <property type="component" value="Chromosome"/>
</dbReference>
<gene>
    <name evidence="12" type="ordered locus">Isop_1742</name>
</gene>
<dbReference type="GO" id="GO:0022857">
    <property type="term" value="F:transmembrane transporter activity"/>
    <property type="evidence" value="ECO:0007669"/>
    <property type="project" value="InterPro"/>
</dbReference>
<dbReference type="GO" id="GO:0006865">
    <property type="term" value="P:amino acid transport"/>
    <property type="evidence" value="ECO:0007669"/>
    <property type="project" value="UniProtKB-KW"/>
</dbReference>
<evidence type="ECO:0000256" key="7">
    <source>
        <dbReference type="ARBA" id="ARBA00022989"/>
    </source>
</evidence>
<reference key="1">
    <citation type="submission" date="2010-11" db="EMBL/GenBank/DDBJ databases">
        <title>The complete sequence of chromosome of Isophaera pallida ATCC 43644.</title>
        <authorList>
            <consortium name="US DOE Joint Genome Institute (JGI-PGF)"/>
            <person name="Lucas S."/>
            <person name="Copeland A."/>
            <person name="Lapidus A."/>
            <person name="Bruce D."/>
            <person name="Goodwin L."/>
            <person name="Pitluck S."/>
            <person name="Kyrpides N."/>
            <person name="Mavromatis K."/>
            <person name="Pagani I."/>
            <person name="Ivanova N."/>
            <person name="Saunders E."/>
            <person name="Brettin T."/>
            <person name="Detter J.C."/>
            <person name="Han C."/>
            <person name="Tapia R."/>
            <person name="Land M."/>
            <person name="Hauser L."/>
            <person name="Markowitz V."/>
            <person name="Cheng J.-F."/>
            <person name="Hugenholtz P."/>
            <person name="Woyke T."/>
            <person name="Wu D."/>
            <person name="Eisen J.A."/>
        </authorList>
    </citation>
    <scope>NUCLEOTIDE SEQUENCE</scope>
    <source>
        <strain>ATCC 43644</strain>
    </source>
</reference>
<keyword evidence="13" id="KW-1185">Reference proteome</keyword>
<feature type="transmembrane region" description="Helical" evidence="9">
    <location>
        <begin position="415"/>
        <end position="434"/>
    </location>
</feature>
<evidence type="ECO:0000256" key="9">
    <source>
        <dbReference type="RuleBase" id="RU363032"/>
    </source>
</evidence>
<protein>
    <submittedName>
        <fullName evidence="12">Polar amino acid ABC transporter, inner membrane subunit</fullName>
    </submittedName>
</protein>
<feature type="compositionally biased region" description="Basic and acidic residues" evidence="10">
    <location>
        <begin position="567"/>
        <end position="577"/>
    </location>
</feature>
<dbReference type="CDD" id="cd06261">
    <property type="entry name" value="TM_PBP2"/>
    <property type="match status" value="1"/>
</dbReference>
<dbReference type="AlphaFoldDB" id="E8R0X9"/>
<dbReference type="OrthoDB" id="9805999at2"/>
<dbReference type="Pfam" id="PF00528">
    <property type="entry name" value="BPD_transp_1"/>
    <property type="match status" value="1"/>
</dbReference>
<evidence type="ECO:0000259" key="11">
    <source>
        <dbReference type="PROSITE" id="PS50928"/>
    </source>
</evidence>
<feature type="domain" description="ABC transmembrane type-1" evidence="11">
    <location>
        <begin position="351"/>
        <end position="539"/>
    </location>
</feature>
<evidence type="ECO:0000313" key="13">
    <source>
        <dbReference type="Proteomes" id="UP000008631"/>
    </source>
</evidence>
<comment type="subcellular location">
    <subcellularLocation>
        <location evidence="1">Cell inner membrane</location>
        <topology evidence="1">Multi-pass membrane protein</topology>
    </subcellularLocation>
    <subcellularLocation>
        <location evidence="9">Cell membrane</location>
        <topology evidence="9">Multi-pass membrane protein</topology>
    </subcellularLocation>
</comment>
<dbReference type="HOGENOM" id="CLU_019602_20_4_0"/>
<evidence type="ECO:0000256" key="5">
    <source>
        <dbReference type="ARBA" id="ARBA00022692"/>
    </source>
</evidence>
<organism evidence="12 13">
    <name type="scientific">Isosphaera pallida (strain ATCC 43644 / DSM 9630 / IS1B)</name>
    <dbReference type="NCBI Taxonomy" id="575540"/>
    <lineage>
        <taxon>Bacteria</taxon>
        <taxon>Pseudomonadati</taxon>
        <taxon>Planctomycetota</taxon>
        <taxon>Planctomycetia</taxon>
        <taxon>Isosphaerales</taxon>
        <taxon>Isosphaeraceae</taxon>
        <taxon>Isosphaera</taxon>
    </lineage>
</organism>
<evidence type="ECO:0000256" key="8">
    <source>
        <dbReference type="ARBA" id="ARBA00023136"/>
    </source>
</evidence>
<evidence type="ECO:0000256" key="1">
    <source>
        <dbReference type="ARBA" id="ARBA00004429"/>
    </source>
</evidence>
<dbReference type="STRING" id="575540.Isop_1742"/>
<dbReference type="RefSeq" id="WP_013564613.1">
    <property type="nucleotide sequence ID" value="NC_014962.1"/>
</dbReference>
<evidence type="ECO:0000256" key="3">
    <source>
        <dbReference type="ARBA" id="ARBA00022448"/>
    </source>
</evidence>
<evidence type="ECO:0000256" key="2">
    <source>
        <dbReference type="ARBA" id="ARBA00010072"/>
    </source>
</evidence>
<dbReference type="PANTHER" id="PTHR30614">
    <property type="entry name" value="MEMBRANE COMPONENT OF AMINO ACID ABC TRANSPORTER"/>
    <property type="match status" value="1"/>
</dbReference>
<dbReference type="NCBIfam" id="TIGR01726">
    <property type="entry name" value="HEQRo_perm_3TM"/>
    <property type="match status" value="1"/>
</dbReference>
<dbReference type="eggNOG" id="COG0834">
    <property type="taxonomic scope" value="Bacteria"/>
</dbReference>
<comment type="similarity">
    <text evidence="2">Belongs to the binding-protein-dependent transport system permease family. HisMQ subfamily.</text>
</comment>
<dbReference type="InterPro" id="IPR001638">
    <property type="entry name" value="Solute-binding_3/MltF_N"/>
</dbReference>
<dbReference type="SUPFAM" id="SSF161098">
    <property type="entry name" value="MetI-like"/>
    <property type="match status" value="1"/>
</dbReference>
<feature type="region of interest" description="Disordered" evidence="10">
    <location>
        <begin position="549"/>
        <end position="577"/>
    </location>
</feature>
<keyword evidence="3 9" id="KW-0813">Transport</keyword>
<dbReference type="Gene3D" id="3.40.190.10">
    <property type="entry name" value="Periplasmic binding protein-like II"/>
    <property type="match status" value="2"/>
</dbReference>
<keyword evidence="8 9" id="KW-0472">Membrane</keyword>
<dbReference type="InterPro" id="IPR035906">
    <property type="entry name" value="MetI-like_sf"/>
</dbReference>
<dbReference type="GO" id="GO:0043190">
    <property type="term" value="C:ATP-binding cassette (ABC) transporter complex"/>
    <property type="evidence" value="ECO:0007669"/>
    <property type="project" value="InterPro"/>
</dbReference>
<dbReference type="Gene3D" id="1.10.3720.10">
    <property type="entry name" value="MetI-like"/>
    <property type="match status" value="1"/>
</dbReference>
<sequence length="577" mass="63406">MEHCDDVASSSSDEPSPPLSKWLKNTNTACHPFRAARRNDETTPWLVRTVLALLIAGCGTIMPAQGQPGGPAWPRVSESGVLRFGSDEEGGAPFLFRDDNEQLVGFELDLLTAVGRELGGITPEFRQGGWDTLLQLLERGDVDVVVNGYEKTPSRESRYLSTRPYYVYQLQLLALKGGIVRSWADLKFAKPDGGRWRVGVLGGSGAEQYARANSDPSLVEVVYFEGTTNALMATVNGQVDCTLQDLAPSRFYLGRPEYQKLAAAGPPEGCGYYVMYVRADDIELRDRLDQAIGKLIASGELRKIYETWNVWNEAQETLATFEATSVEQVRPKRGLDFGRLIVYGPTLIAAAGMTIFLACAAMPLAILAGMVIALGRVYGPKPLDWLLRGYVEVIRGTPLMLQLFFLFYLMPELGVYLPAIAAGVLGLAINYSAYEAEIYRAGLQAIPRGQLEAARALGMTLFQAIRRVVLPQTVRIVVPPVTNDFIAMFKDTSVCSVITLVELTKQYSILSNTQGGVVEFGLAAGAIYLAMSLPLAWFSTWFERRLDGHKPDDDEPDSTTPPANVNTRDHDQNDLRS</sequence>
<dbReference type="InterPro" id="IPR000515">
    <property type="entry name" value="MetI-like"/>
</dbReference>
<dbReference type="SMART" id="SM00062">
    <property type="entry name" value="PBPb"/>
    <property type="match status" value="1"/>
</dbReference>
<dbReference type="InterPro" id="IPR043429">
    <property type="entry name" value="ArtM/GltK/GlnP/TcyL/YhdX-like"/>
</dbReference>
<accession>E8R0X9</accession>
<feature type="region of interest" description="Disordered" evidence="10">
    <location>
        <begin position="1"/>
        <end position="23"/>
    </location>
</feature>
<keyword evidence="5 9" id="KW-0812">Transmembrane</keyword>
<dbReference type="SUPFAM" id="SSF53850">
    <property type="entry name" value="Periplasmic binding protein-like II"/>
    <property type="match status" value="1"/>
</dbReference>
<dbReference type="InParanoid" id="E8R0X9"/>
<dbReference type="PROSITE" id="PS50928">
    <property type="entry name" value="ABC_TM1"/>
    <property type="match status" value="1"/>
</dbReference>